<reference evidence="5 6" key="1">
    <citation type="submission" date="2024-10" db="EMBL/GenBank/DDBJ databases">
        <title>The Natural Products Discovery Center: Release of the First 8490 Sequenced Strains for Exploring Actinobacteria Biosynthetic Diversity.</title>
        <authorList>
            <person name="Kalkreuter E."/>
            <person name="Kautsar S.A."/>
            <person name="Yang D."/>
            <person name="Bader C.D."/>
            <person name="Teijaro C.N."/>
            <person name="Fluegel L."/>
            <person name="Davis C.M."/>
            <person name="Simpson J.R."/>
            <person name="Lauterbach L."/>
            <person name="Steele A.D."/>
            <person name="Gui C."/>
            <person name="Meng S."/>
            <person name="Li G."/>
            <person name="Viehrig K."/>
            <person name="Ye F."/>
            <person name="Su P."/>
            <person name="Kiefer A.F."/>
            <person name="Nichols A."/>
            <person name="Cepeda A.J."/>
            <person name="Yan W."/>
            <person name="Fan B."/>
            <person name="Jiang Y."/>
            <person name="Adhikari A."/>
            <person name="Zheng C.-J."/>
            <person name="Schuster L."/>
            <person name="Cowan T.M."/>
            <person name="Smanski M.J."/>
            <person name="Chevrette M.G."/>
            <person name="De Carvalho L.P.S."/>
            <person name="Shen B."/>
        </authorList>
    </citation>
    <scope>NUCLEOTIDE SEQUENCE [LARGE SCALE GENOMIC DNA]</scope>
    <source>
        <strain evidence="5 6">NPDC002593</strain>
    </source>
</reference>
<accession>A0ABW6RZP0</accession>
<keyword evidence="6" id="KW-1185">Reference proteome</keyword>
<keyword evidence="2" id="KW-0186">Copper</keyword>
<dbReference type="PROSITE" id="PS51257">
    <property type="entry name" value="PROKAR_LIPOPROTEIN"/>
    <property type="match status" value="1"/>
</dbReference>
<evidence type="ECO:0000256" key="1">
    <source>
        <dbReference type="ARBA" id="ARBA00022723"/>
    </source>
</evidence>
<gene>
    <name evidence="5" type="ORF">ACFYXQ_17165</name>
</gene>
<dbReference type="RefSeq" id="WP_083895428.1">
    <property type="nucleotide sequence ID" value="NZ_JBIAQY010000005.1"/>
</dbReference>
<dbReference type="Proteomes" id="UP001601992">
    <property type="component" value="Unassembled WGS sequence"/>
</dbReference>
<evidence type="ECO:0000313" key="6">
    <source>
        <dbReference type="Proteomes" id="UP001601992"/>
    </source>
</evidence>
<protein>
    <submittedName>
        <fullName evidence="5">Plastocyanin/azurin family copper-binding protein</fullName>
    </submittedName>
</protein>
<keyword evidence="3" id="KW-0732">Signal</keyword>
<dbReference type="InterPro" id="IPR052721">
    <property type="entry name" value="ET_Amicyanin"/>
</dbReference>
<name>A0ABW6RZP0_9NOCA</name>
<sequence length="140" mass="14523">MPMDWSRRKMLRAGFGVAALAGMLLVSGCGSGTTTSAPTSGSVTGSESSTAAAAPEGAVTVEVKNMKFAPDAVTIKVGGTVTWNFADRFPHAVQGIGDSAMGINSPIFNTGSWSHTFTVPGTYRYLCPLHPDMHGTITVQ</sequence>
<organism evidence="5 6">
    <name type="scientific">Nocardia jiangxiensis</name>
    <dbReference type="NCBI Taxonomy" id="282685"/>
    <lineage>
        <taxon>Bacteria</taxon>
        <taxon>Bacillati</taxon>
        <taxon>Actinomycetota</taxon>
        <taxon>Actinomycetes</taxon>
        <taxon>Mycobacteriales</taxon>
        <taxon>Nocardiaceae</taxon>
        <taxon>Nocardia</taxon>
    </lineage>
</organism>
<dbReference type="PANTHER" id="PTHR36507:SF1">
    <property type="entry name" value="BLL1555 PROTEIN"/>
    <property type="match status" value="1"/>
</dbReference>
<evidence type="ECO:0000256" key="2">
    <source>
        <dbReference type="ARBA" id="ARBA00023008"/>
    </source>
</evidence>
<dbReference type="InterPro" id="IPR000923">
    <property type="entry name" value="BlueCu_1"/>
</dbReference>
<dbReference type="Gene3D" id="2.60.40.420">
    <property type="entry name" value="Cupredoxins - blue copper proteins"/>
    <property type="match status" value="1"/>
</dbReference>
<dbReference type="EMBL" id="JBIAQY010000005">
    <property type="protein sequence ID" value="MFF3569501.1"/>
    <property type="molecule type" value="Genomic_DNA"/>
</dbReference>
<feature type="chain" id="PRO_5046834386" evidence="3">
    <location>
        <begin position="33"/>
        <end position="140"/>
    </location>
</feature>
<comment type="caution">
    <text evidence="5">The sequence shown here is derived from an EMBL/GenBank/DDBJ whole genome shotgun (WGS) entry which is preliminary data.</text>
</comment>
<dbReference type="SUPFAM" id="SSF49503">
    <property type="entry name" value="Cupredoxins"/>
    <property type="match status" value="1"/>
</dbReference>
<evidence type="ECO:0000256" key="3">
    <source>
        <dbReference type="SAM" id="SignalP"/>
    </source>
</evidence>
<evidence type="ECO:0000313" key="5">
    <source>
        <dbReference type="EMBL" id="MFF3569501.1"/>
    </source>
</evidence>
<feature type="signal peptide" evidence="3">
    <location>
        <begin position="1"/>
        <end position="32"/>
    </location>
</feature>
<proteinExistence type="predicted"/>
<feature type="domain" description="Blue (type 1) copper" evidence="4">
    <location>
        <begin position="58"/>
        <end position="140"/>
    </location>
</feature>
<evidence type="ECO:0000259" key="4">
    <source>
        <dbReference type="Pfam" id="PF00127"/>
    </source>
</evidence>
<keyword evidence="1" id="KW-0479">Metal-binding</keyword>
<dbReference type="InterPro" id="IPR008972">
    <property type="entry name" value="Cupredoxin"/>
</dbReference>
<dbReference type="Pfam" id="PF00127">
    <property type="entry name" value="Copper-bind"/>
    <property type="match status" value="1"/>
</dbReference>
<dbReference type="PANTHER" id="PTHR36507">
    <property type="entry name" value="BLL1555 PROTEIN"/>
    <property type="match status" value="1"/>
</dbReference>